<evidence type="ECO:0000313" key="3">
    <source>
        <dbReference type="Proteomes" id="UP000050865"/>
    </source>
</evidence>
<dbReference type="InterPro" id="IPR024760">
    <property type="entry name" value="HTH_dom_conjug_TS-like"/>
</dbReference>
<dbReference type="PATRIC" id="fig|1423730.4.peg.1525"/>
<protein>
    <recommendedName>
        <fullName evidence="1">Helix-turn-helix conjugative transposon-like domain-containing protein</fullName>
    </recommendedName>
</protein>
<sequence length="83" mass="9658">MHYSEIDNLVPVILAVQEEDNDAITLLLELFGRDIDYEARYGQRHIDPDLRQELQIKLIYIAKCFDVEKHLAISSKKTGQKKT</sequence>
<dbReference type="Pfam" id="PF12645">
    <property type="entry name" value="HTH_16"/>
    <property type="match status" value="1"/>
</dbReference>
<dbReference type="EMBL" id="AYZJ01000028">
    <property type="protein sequence ID" value="KRN23256.1"/>
    <property type="molecule type" value="Genomic_DNA"/>
</dbReference>
<organism evidence="2 3">
    <name type="scientific">Lacticaseibacillus camelliae DSM 22697 = JCM 13995</name>
    <dbReference type="NCBI Taxonomy" id="1423730"/>
    <lineage>
        <taxon>Bacteria</taxon>
        <taxon>Bacillati</taxon>
        <taxon>Bacillota</taxon>
        <taxon>Bacilli</taxon>
        <taxon>Lactobacillales</taxon>
        <taxon>Lactobacillaceae</taxon>
        <taxon>Lacticaseibacillus</taxon>
    </lineage>
</organism>
<evidence type="ECO:0000259" key="1">
    <source>
        <dbReference type="Pfam" id="PF12645"/>
    </source>
</evidence>
<dbReference type="RefSeq" id="WP_056989339.1">
    <property type="nucleotide sequence ID" value="NZ_AYZJ01000028.1"/>
</dbReference>
<reference evidence="2 3" key="1">
    <citation type="journal article" date="2015" name="Genome Announc.">
        <title>Expanding the biotechnology potential of lactobacilli through comparative genomics of 213 strains and associated genera.</title>
        <authorList>
            <person name="Sun Z."/>
            <person name="Harris H.M."/>
            <person name="McCann A."/>
            <person name="Guo C."/>
            <person name="Argimon S."/>
            <person name="Zhang W."/>
            <person name="Yang X."/>
            <person name="Jeffery I.B."/>
            <person name="Cooney J.C."/>
            <person name="Kagawa T.F."/>
            <person name="Liu W."/>
            <person name="Song Y."/>
            <person name="Salvetti E."/>
            <person name="Wrobel A."/>
            <person name="Rasinkangas P."/>
            <person name="Parkhill J."/>
            <person name="Rea M.C."/>
            <person name="O'Sullivan O."/>
            <person name="Ritari J."/>
            <person name="Douillard F.P."/>
            <person name="Paul Ross R."/>
            <person name="Yang R."/>
            <person name="Briner A.E."/>
            <person name="Felis G.E."/>
            <person name="de Vos W.M."/>
            <person name="Barrangou R."/>
            <person name="Klaenhammer T.R."/>
            <person name="Caufield P.W."/>
            <person name="Cui Y."/>
            <person name="Zhang H."/>
            <person name="O'Toole P.W."/>
        </authorList>
    </citation>
    <scope>NUCLEOTIDE SEQUENCE [LARGE SCALE GENOMIC DNA]</scope>
    <source>
        <strain evidence="2 3">DSM 22697</strain>
    </source>
</reference>
<feature type="domain" description="Helix-turn-helix conjugative transposon-like" evidence="1">
    <location>
        <begin position="11"/>
        <end position="60"/>
    </location>
</feature>
<keyword evidence="3" id="KW-1185">Reference proteome</keyword>
<accession>A0A0R2F4C8</accession>
<dbReference type="Proteomes" id="UP000050865">
    <property type="component" value="Unassembled WGS sequence"/>
</dbReference>
<proteinExistence type="predicted"/>
<gene>
    <name evidence="2" type="ORF">FC75_GL001454</name>
</gene>
<name>A0A0R2F4C8_9LACO</name>
<dbReference type="AlphaFoldDB" id="A0A0R2F4C8"/>
<evidence type="ECO:0000313" key="2">
    <source>
        <dbReference type="EMBL" id="KRN23256.1"/>
    </source>
</evidence>
<comment type="caution">
    <text evidence="2">The sequence shown here is derived from an EMBL/GenBank/DDBJ whole genome shotgun (WGS) entry which is preliminary data.</text>
</comment>